<evidence type="ECO:0000313" key="2">
    <source>
        <dbReference type="Proteomes" id="UP000177960"/>
    </source>
</evidence>
<protein>
    <submittedName>
        <fullName evidence="1">Uncharacterized protein</fullName>
    </submittedName>
</protein>
<dbReference type="EMBL" id="MHJG01000007">
    <property type="protein sequence ID" value="OGY64215.1"/>
    <property type="molecule type" value="Genomic_DNA"/>
</dbReference>
<dbReference type="STRING" id="1798404.A3B92_03625"/>
<reference evidence="1 2" key="1">
    <citation type="journal article" date="2016" name="Nat. Commun.">
        <title>Thousands of microbial genomes shed light on interconnected biogeochemical processes in an aquifer system.</title>
        <authorList>
            <person name="Anantharaman K."/>
            <person name="Brown C.T."/>
            <person name="Hug L.A."/>
            <person name="Sharon I."/>
            <person name="Castelle C.J."/>
            <person name="Probst A.J."/>
            <person name="Thomas B.C."/>
            <person name="Singh A."/>
            <person name="Wilkins M.J."/>
            <person name="Karaoz U."/>
            <person name="Brodie E.L."/>
            <person name="Williams K.H."/>
            <person name="Hubbard S.S."/>
            <person name="Banfield J.F."/>
        </authorList>
    </citation>
    <scope>NUCLEOTIDE SEQUENCE [LARGE SCALE GENOMIC DNA]</scope>
</reference>
<dbReference type="Proteomes" id="UP000177960">
    <property type="component" value="Unassembled WGS sequence"/>
</dbReference>
<dbReference type="AlphaFoldDB" id="A0A1G1ZI98"/>
<sequence>MAKKRKQSLAVKRLYADNAYWKLRQSLSNEEKQKILKIEHLCAIREMTDPIKEYFYLYRKANEIAYPFGLHITRATAKKLKYPFRKILNYLIRRAGELRGVKFS</sequence>
<name>A0A1G1ZI98_9BACT</name>
<comment type="caution">
    <text evidence="1">The sequence shown here is derived from an EMBL/GenBank/DDBJ whole genome shotgun (WGS) entry which is preliminary data.</text>
</comment>
<evidence type="ECO:0000313" key="1">
    <source>
        <dbReference type="EMBL" id="OGY64215.1"/>
    </source>
</evidence>
<proteinExistence type="predicted"/>
<accession>A0A1G1ZI98</accession>
<organism evidence="1 2">
    <name type="scientific">Candidatus Harrisonbacteria bacterium RIFCSPHIGHO2_02_FULL_42_16</name>
    <dbReference type="NCBI Taxonomy" id="1798404"/>
    <lineage>
        <taxon>Bacteria</taxon>
        <taxon>Candidatus Harrisoniibacteriota</taxon>
    </lineage>
</organism>
<gene>
    <name evidence="1" type="ORF">A3B92_03625</name>
</gene>